<dbReference type="GO" id="GO:0043190">
    <property type="term" value="C:ATP-binding cassette (ABC) transporter complex"/>
    <property type="evidence" value="ECO:0007669"/>
    <property type="project" value="InterPro"/>
</dbReference>
<dbReference type="InterPro" id="IPR030678">
    <property type="entry name" value="Peptide/Ni-bd"/>
</dbReference>
<evidence type="ECO:0000256" key="2">
    <source>
        <dbReference type="ARBA" id="ARBA00022448"/>
    </source>
</evidence>
<dbReference type="PIRSF" id="PIRSF002741">
    <property type="entry name" value="MppA"/>
    <property type="match status" value="1"/>
</dbReference>
<feature type="chain" id="PRO_5007097141" evidence="4">
    <location>
        <begin position="20"/>
        <end position="542"/>
    </location>
</feature>
<gene>
    <name evidence="6" type="ORF">XE02_0546</name>
</gene>
<dbReference type="Pfam" id="PF00496">
    <property type="entry name" value="SBP_bac_5"/>
    <property type="match status" value="1"/>
</dbReference>
<comment type="similarity">
    <text evidence="1">Belongs to the bacterial solute-binding protein 5 family.</text>
</comment>
<dbReference type="CDD" id="cd00995">
    <property type="entry name" value="PBP2_NikA_DppA_OppA_like"/>
    <property type="match status" value="1"/>
</dbReference>
<evidence type="ECO:0000256" key="3">
    <source>
        <dbReference type="ARBA" id="ARBA00022729"/>
    </source>
</evidence>
<accession>A0A101I7Z7</accession>
<evidence type="ECO:0000313" key="7">
    <source>
        <dbReference type="Proteomes" id="UP000055014"/>
    </source>
</evidence>
<evidence type="ECO:0000259" key="5">
    <source>
        <dbReference type="Pfam" id="PF00496"/>
    </source>
</evidence>
<feature type="signal peptide" evidence="4">
    <location>
        <begin position="1"/>
        <end position="19"/>
    </location>
</feature>
<feature type="domain" description="Solute-binding protein family 5" evidence="5">
    <location>
        <begin position="80"/>
        <end position="443"/>
    </location>
</feature>
<dbReference type="SUPFAM" id="SSF53850">
    <property type="entry name" value="Periplasmic binding protein-like II"/>
    <property type="match status" value="1"/>
</dbReference>
<protein>
    <submittedName>
        <fullName evidence="6">ABC-type dipeptide transport system, periplasmic component</fullName>
    </submittedName>
</protein>
<keyword evidence="3 4" id="KW-0732">Signal</keyword>
<dbReference type="InterPro" id="IPR000914">
    <property type="entry name" value="SBP_5_dom"/>
</dbReference>
<dbReference type="GO" id="GO:1904680">
    <property type="term" value="F:peptide transmembrane transporter activity"/>
    <property type="evidence" value="ECO:0007669"/>
    <property type="project" value="TreeGrafter"/>
</dbReference>
<dbReference type="PATRIC" id="fig|1236046.5.peg.1835"/>
<sequence length="542" mass="62010">MRRLFLVVILLILFSSSLAEALKKRGTEEELSYSELAGGSITLPVDTTFRFIPGFELSEGDFWVTFAIQDPLFRWASGDELSPCLVEKYELLNSNKSLYIKLREDIFWYDGTPITGADIEYSIKAWKSAENSPVYEALNDPRFGWFSVVDSKTVVFNFNDSYPEFLNSLRTGILAKHIYSDRLGIEPESLEESMKMDKPPIEATSGPFALDPASVKGNIILKRSPNWHGGSGDNLFPLVFESWPEKSLLDEIRLVEVAEPLDRIEMFKTGELHLLFSESDHNESLLNESASGKFNSGSFPDGTYHVVLMNHRNGLLAERGVRQALKMSIDYESLLKALPNSNGTFIPVDPRTAIFKTLEFQIVDLPYDPEKAKTFLSNAGYPDSVTLSIKVYHGVEKILLEELQKSWDKIGVKLEVERLDWGTLLRDIDEGDYELAYLRVQAFDYPEIAPWTSEYHYDLKTGWEVGYVNQQIFRIMRRAAIEPDWSSRTPYYLGSYRIWTNDVPILVLAYNLSYVFWNSQLSGPVPDRGELYENLAEWYLQK</sequence>
<organism evidence="6 7">
    <name type="scientific">Mesotoga infera</name>
    <dbReference type="NCBI Taxonomy" id="1236046"/>
    <lineage>
        <taxon>Bacteria</taxon>
        <taxon>Thermotogati</taxon>
        <taxon>Thermotogota</taxon>
        <taxon>Thermotogae</taxon>
        <taxon>Kosmotogales</taxon>
        <taxon>Kosmotogaceae</taxon>
        <taxon>Mesotoga</taxon>
    </lineage>
</organism>
<name>A0A101I7Z7_9BACT</name>
<comment type="caution">
    <text evidence="6">The sequence shown here is derived from an EMBL/GenBank/DDBJ whole genome shotgun (WGS) entry which is preliminary data.</text>
</comment>
<dbReference type="InterPro" id="IPR039424">
    <property type="entry name" value="SBP_5"/>
</dbReference>
<dbReference type="EMBL" id="LGGW01000034">
    <property type="protein sequence ID" value="KUK90443.1"/>
    <property type="molecule type" value="Genomic_DNA"/>
</dbReference>
<dbReference type="Gene3D" id="3.40.190.10">
    <property type="entry name" value="Periplasmic binding protein-like II"/>
    <property type="match status" value="1"/>
</dbReference>
<proteinExistence type="inferred from homology"/>
<dbReference type="GO" id="GO:0042597">
    <property type="term" value="C:periplasmic space"/>
    <property type="evidence" value="ECO:0007669"/>
    <property type="project" value="UniProtKB-ARBA"/>
</dbReference>
<dbReference type="Gene3D" id="3.10.105.10">
    <property type="entry name" value="Dipeptide-binding Protein, Domain 3"/>
    <property type="match status" value="1"/>
</dbReference>
<reference evidence="7" key="1">
    <citation type="journal article" date="2015" name="MBio">
        <title>Genome-Resolved Metagenomic Analysis Reveals Roles for Candidate Phyla and Other Microbial Community Members in Biogeochemical Transformations in Oil Reservoirs.</title>
        <authorList>
            <person name="Hu P."/>
            <person name="Tom L."/>
            <person name="Singh A."/>
            <person name="Thomas B.C."/>
            <person name="Baker B.J."/>
            <person name="Piceno Y.M."/>
            <person name="Andersen G.L."/>
            <person name="Banfield J.F."/>
        </authorList>
    </citation>
    <scope>NUCLEOTIDE SEQUENCE [LARGE SCALE GENOMIC DNA]</scope>
</reference>
<dbReference type="GO" id="GO:0015833">
    <property type="term" value="P:peptide transport"/>
    <property type="evidence" value="ECO:0007669"/>
    <property type="project" value="TreeGrafter"/>
</dbReference>
<dbReference type="AlphaFoldDB" id="A0A101I7Z7"/>
<dbReference type="Gene3D" id="3.90.76.10">
    <property type="entry name" value="Dipeptide-binding Protein, Domain 1"/>
    <property type="match status" value="1"/>
</dbReference>
<evidence type="ECO:0000256" key="4">
    <source>
        <dbReference type="SAM" id="SignalP"/>
    </source>
</evidence>
<evidence type="ECO:0000313" key="6">
    <source>
        <dbReference type="EMBL" id="KUK90443.1"/>
    </source>
</evidence>
<keyword evidence="2" id="KW-0813">Transport</keyword>
<dbReference type="Proteomes" id="UP000055014">
    <property type="component" value="Unassembled WGS sequence"/>
</dbReference>
<evidence type="ECO:0000256" key="1">
    <source>
        <dbReference type="ARBA" id="ARBA00005695"/>
    </source>
</evidence>
<dbReference type="PANTHER" id="PTHR30290">
    <property type="entry name" value="PERIPLASMIC BINDING COMPONENT OF ABC TRANSPORTER"/>
    <property type="match status" value="1"/>
</dbReference>
<dbReference type="PANTHER" id="PTHR30290:SF9">
    <property type="entry name" value="OLIGOPEPTIDE-BINDING PROTEIN APPA"/>
    <property type="match status" value="1"/>
</dbReference>